<evidence type="ECO:0000313" key="3">
    <source>
        <dbReference type="Proteomes" id="UP000222862"/>
    </source>
</evidence>
<feature type="transmembrane region" description="Helical" evidence="1">
    <location>
        <begin position="49"/>
        <end position="67"/>
    </location>
</feature>
<keyword evidence="1" id="KW-0812">Transmembrane</keyword>
<keyword evidence="1" id="KW-0472">Membrane</keyword>
<name>A0A2B7YHM5_FUSNP</name>
<dbReference type="EMBL" id="NJGI01000004">
    <property type="protein sequence ID" value="PGH21036.1"/>
    <property type="molecule type" value="Genomic_DNA"/>
</dbReference>
<feature type="transmembrane region" description="Helical" evidence="1">
    <location>
        <begin position="25"/>
        <end position="43"/>
    </location>
</feature>
<evidence type="ECO:0000256" key="1">
    <source>
        <dbReference type="SAM" id="Phobius"/>
    </source>
</evidence>
<organism evidence="2 3">
    <name type="scientific">Fusobacterium nucleatum subsp. polymorphum</name>
    <name type="common">Fusobacterium polymorphum</name>
    <dbReference type="NCBI Taxonomy" id="76857"/>
    <lineage>
        <taxon>Bacteria</taxon>
        <taxon>Fusobacteriati</taxon>
        <taxon>Fusobacteriota</taxon>
        <taxon>Fusobacteriia</taxon>
        <taxon>Fusobacteriales</taxon>
        <taxon>Fusobacteriaceae</taxon>
        <taxon>Fusobacterium</taxon>
    </lineage>
</organism>
<reference evidence="2 3" key="1">
    <citation type="submission" date="2017-06" db="EMBL/GenBank/DDBJ databases">
        <title>Genome sequencing of Fusobacterium nucleatum subsp. polymorphum KCOM 1232 (=ChDC F37).</title>
        <authorList>
            <person name="Kook J.-K."/>
            <person name="Park S.-N."/>
            <person name="Lim Y.K."/>
            <person name="Roh H."/>
        </authorList>
    </citation>
    <scope>NUCLEOTIDE SEQUENCE [LARGE SCALE GENOMIC DNA]</scope>
    <source>
        <strain evidence="3">KCOM 1232 ( ChDC F37)</strain>
    </source>
</reference>
<keyword evidence="1" id="KW-1133">Transmembrane helix</keyword>
<protein>
    <recommendedName>
        <fullName evidence="4">Organic solvent tolerance protein</fullName>
    </recommendedName>
</protein>
<dbReference type="Proteomes" id="UP000222862">
    <property type="component" value="Unassembled WGS sequence"/>
</dbReference>
<gene>
    <name evidence="2" type="ORF">RN96_08270</name>
</gene>
<evidence type="ECO:0008006" key="4">
    <source>
        <dbReference type="Google" id="ProtNLM"/>
    </source>
</evidence>
<dbReference type="AlphaFoldDB" id="A0A2B7YHM5"/>
<proteinExistence type="predicted"/>
<comment type="caution">
    <text evidence="2">The sequence shown here is derived from an EMBL/GenBank/DDBJ whole genome shotgun (WGS) entry which is preliminary data.</text>
</comment>
<evidence type="ECO:0000313" key="2">
    <source>
        <dbReference type="EMBL" id="PGH21036.1"/>
    </source>
</evidence>
<accession>A0A2B7YHM5</accession>
<dbReference type="RefSeq" id="WP_098703060.1">
    <property type="nucleotide sequence ID" value="NZ_NJGI01000004.1"/>
</dbReference>
<sequence>MEIEIKEKINTLEITKNFKQELRKMTNVIISIMILICFIYIYYNPSMFLLFPIYVTPLAYIIFTIVCQRYKYEVIFIDTKQIIFSSSYTEKNSKTSMTSFFKIENLKEFYVMEYHELPPKKFFGITKYKNIPHYMIHFIFSGKEDYECWGYKISIEEATRVVRRINTFLEKEKNFKNEVKKWEI</sequence>